<dbReference type="Proteomes" id="UP000320461">
    <property type="component" value="Unassembled WGS sequence"/>
</dbReference>
<dbReference type="GO" id="GO:0016811">
    <property type="term" value="F:hydrolase activity, acting on carbon-nitrogen (but not peptide) bonds, in linear amides"/>
    <property type="evidence" value="ECO:0007669"/>
    <property type="project" value="TreeGrafter"/>
</dbReference>
<dbReference type="GO" id="GO:0009312">
    <property type="term" value="P:oligosaccharide biosynthetic process"/>
    <property type="evidence" value="ECO:0007669"/>
    <property type="project" value="InterPro"/>
</dbReference>
<keyword evidence="3" id="KW-1185">Reference proteome</keyword>
<evidence type="ECO:0008006" key="4">
    <source>
        <dbReference type="Google" id="ProtNLM"/>
    </source>
</evidence>
<evidence type="ECO:0000256" key="1">
    <source>
        <dbReference type="ARBA" id="ARBA00022833"/>
    </source>
</evidence>
<dbReference type="PANTHER" id="PTHR12993:SF29">
    <property type="entry name" value="BLR3841 PROTEIN"/>
    <property type="match status" value="1"/>
</dbReference>
<dbReference type="InterPro" id="IPR024078">
    <property type="entry name" value="LmbE-like_dom_sf"/>
</dbReference>
<dbReference type="Gene3D" id="3.40.50.10320">
    <property type="entry name" value="LmbE-like"/>
    <property type="match status" value="1"/>
</dbReference>
<organism evidence="2 3">
    <name type="scientific">Cellulomonas gelida</name>
    <dbReference type="NCBI Taxonomy" id="1712"/>
    <lineage>
        <taxon>Bacteria</taxon>
        <taxon>Bacillati</taxon>
        <taxon>Actinomycetota</taxon>
        <taxon>Actinomycetes</taxon>
        <taxon>Micrococcales</taxon>
        <taxon>Cellulomonadaceae</taxon>
        <taxon>Cellulomonas</taxon>
    </lineage>
</organism>
<dbReference type="GO" id="GO:0008757">
    <property type="term" value="F:S-adenosylmethionine-dependent methyltransferase activity"/>
    <property type="evidence" value="ECO:0007669"/>
    <property type="project" value="InterPro"/>
</dbReference>
<dbReference type="Pfam" id="PF05401">
    <property type="entry name" value="NodS"/>
    <property type="match status" value="1"/>
</dbReference>
<accession>A0A4Y3KFM7</accession>
<dbReference type="GO" id="GO:0016137">
    <property type="term" value="P:glycoside metabolic process"/>
    <property type="evidence" value="ECO:0007669"/>
    <property type="project" value="UniProtKB-ARBA"/>
</dbReference>
<protein>
    <recommendedName>
        <fullName evidence="4">Methyltransferase domain-containing protein</fullName>
    </recommendedName>
</protein>
<gene>
    <name evidence="2" type="ORF">CGE01nite_05120</name>
</gene>
<dbReference type="AlphaFoldDB" id="A0A4Y3KFM7"/>
<dbReference type="InterPro" id="IPR029063">
    <property type="entry name" value="SAM-dependent_MTases_sf"/>
</dbReference>
<evidence type="ECO:0000313" key="3">
    <source>
        <dbReference type="Proteomes" id="UP000320461"/>
    </source>
</evidence>
<dbReference type="EMBL" id="BJLQ01000003">
    <property type="protein sequence ID" value="GEA83261.1"/>
    <property type="molecule type" value="Genomic_DNA"/>
</dbReference>
<evidence type="ECO:0000313" key="2">
    <source>
        <dbReference type="EMBL" id="GEA83261.1"/>
    </source>
</evidence>
<sequence length="452" mass="48728">MVTFDGRAAGTDPQVWDPWLRGLHALPRPVGGRVVVVAAHPDDETLGAGGLLAELAAAGRPAHVVVVTDGAASHPGSPTLTPAELAVRRAAEVTDALAVLSPGSPVTLLDYPDGATREHRAAVAADVRDVLTRGEPAALVVGPWRGDGHRDHRVVGEICAELADELGAELLEYPLWMWHWGTPEDPAVPWERLRALPLADRSVVLKSRAVARHVTQVRPLSPDPADAAVLHPDFVRTFDRDVEVFVTASAPMPQPLGASFFDASYARRPDPWHLASRWYESRKRATTLAALPRERFGAALEIGCSVGTLTELLAARCDVLVATDVAPSALTSAKERTAHLGTVQYLQHDLADGVPGGPYDLVVLSEVGYYLTRPQLATTARRLRDALTADGTLVACHWRHPVAQYPLSGDDVHRTLAAELGLTTVVRHVEEDFLLDVWSRDPRSVARRTGLA</sequence>
<dbReference type="SUPFAM" id="SSF102588">
    <property type="entry name" value="LmbE-like"/>
    <property type="match status" value="1"/>
</dbReference>
<dbReference type="InterPro" id="IPR003737">
    <property type="entry name" value="GlcNAc_PI_deacetylase-related"/>
</dbReference>
<dbReference type="PANTHER" id="PTHR12993">
    <property type="entry name" value="N-ACETYLGLUCOSAMINYL-PHOSPHATIDYLINOSITOL DE-N-ACETYLASE-RELATED"/>
    <property type="match status" value="1"/>
</dbReference>
<dbReference type="InterPro" id="IPR008715">
    <property type="entry name" value="SAM-MeTfrase_NodS-like"/>
</dbReference>
<proteinExistence type="predicted"/>
<dbReference type="Gene3D" id="3.40.50.150">
    <property type="entry name" value="Vaccinia Virus protein VP39"/>
    <property type="match status" value="1"/>
</dbReference>
<name>A0A4Y3KFM7_9CELL</name>
<dbReference type="Pfam" id="PF02585">
    <property type="entry name" value="PIG-L"/>
    <property type="match status" value="1"/>
</dbReference>
<dbReference type="CDD" id="cd02440">
    <property type="entry name" value="AdoMet_MTases"/>
    <property type="match status" value="1"/>
</dbReference>
<comment type="caution">
    <text evidence="2">The sequence shown here is derived from an EMBL/GenBank/DDBJ whole genome shotgun (WGS) entry which is preliminary data.</text>
</comment>
<keyword evidence="1" id="KW-0862">Zinc</keyword>
<reference evidence="2 3" key="1">
    <citation type="submission" date="2019-06" db="EMBL/GenBank/DDBJ databases">
        <title>Whole genome shotgun sequence of Cellulomonas gelida NBRC 3748.</title>
        <authorList>
            <person name="Hosoyama A."/>
            <person name="Uohara A."/>
            <person name="Ohji S."/>
            <person name="Ichikawa N."/>
        </authorList>
    </citation>
    <scope>NUCLEOTIDE SEQUENCE [LARGE SCALE GENOMIC DNA]</scope>
    <source>
        <strain evidence="2 3">NBRC 3748</strain>
    </source>
</reference>
<dbReference type="OrthoDB" id="116799at2"/>
<dbReference type="SUPFAM" id="SSF53335">
    <property type="entry name" value="S-adenosyl-L-methionine-dependent methyltransferases"/>
    <property type="match status" value="1"/>
</dbReference>